<dbReference type="Proteomes" id="UP000031364">
    <property type="component" value="Unassembled WGS sequence"/>
</dbReference>
<organism evidence="1 2">
    <name type="scientific">Nocardia vulneris</name>
    <dbReference type="NCBI Taxonomy" id="1141657"/>
    <lineage>
        <taxon>Bacteria</taxon>
        <taxon>Bacillati</taxon>
        <taxon>Actinomycetota</taxon>
        <taxon>Actinomycetes</taxon>
        <taxon>Mycobacteriales</taxon>
        <taxon>Nocardiaceae</taxon>
        <taxon>Nocardia</taxon>
    </lineage>
</organism>
<evidence type="ECO:0000313" key="1">
    <source>
        <dbReference type="EMBL" id="KIA64370.1"/>
    </source>
</evidence>
<name>A0ABR4ZGT4_9NOCA</name>
<gene>
    <name evidence="1" type="ORF">FG87_14065</name>
</gene>
<keyword evidence="2" id="KW-1185">Reference proteome</keyword>
<dbReference type="EMBL" id="JNFP01000014">
    <property type="protein sequence ID" value="KIA64370.1"/>
    <property type="molecule type" value="Genomic_DNA"/>
</dbReference>
<evidence type="ECO:0000313" key="2">
    <source>
        <dbReference type="Proteomes" id="UP000031364"/>
    </source>
</evidence>
<protein>
    <submittedName>
        <fullName evidence="1">Uncharacterized protein</fullName>
    </submittedName>
</protein>
<proteinExistence type="predicted"/>
<reference evidence="1 2" key="1">
    <citation type="journal article" date="2014" name="Int. J. Syst. Evol. Microbiol.">
        <title>Nocardia vulneris sp. nov., isolated from wounds of human patients in North America.</title>
        <authorList>
            <person name="Lasker B.A."/>
            <person name="Bell M."/>
            <person name="Klenk H.P."/>
            <person name="Sproer C."/>
            <person name="Schumann C."/>
            <person name="Schumann P."/>
            <person name="Brown J.M."/>
        </authorList>
    </citation>
    <scope>NUCLEOTIDE SEQUENCE [LARGE SCALE GENOMIC DNA]</scope>
    <source>
        <strain evidence="1 2">W9851</strain>
    </source>
</reference>
<comment type="caution">
    <text evidence="1">The sequence shown here is derived from an EMBL/GenBank/DDBJ whole genome shotgun (WGS) entry which is preliminary data.</text>
</comment>
<accession>A0ABR4ZGT4</accession>
<dbReference type="RefSeq" id="WP_043669731.1">
    <property type="nucleotide sequence ID" value="NZ_BDCI01000004.1"/>
</dbReference>
<sequence length="107" mass="11626">MTAEDLRVDRARTPALPAAAESFLVARIGEDLRHAAQVSIDDADAGTRFAAEAQAKAAVLVMYRYGRAETCAETAEHALREVLDLFLDVYQAHPNFDAAWTGHGVRA</sequence>